<reference evidence="2 3" key="2">
    <citation type="submission" date="2016-05" db="EMBL/GenBank/DDBJ databases">
        <title>Lineage-specific infection strategies underlie the spectrum of fungal disease in amphibians.</title>
        <authorList>
            <person name="Cuomo C.A."/>
            <person name="Farrer R.A."/>
            <person name="James T."/>
            <person name="Longcore J."/>
            <person name="Birren B."/>
        </authorList>
    </citation>
    <scope>NUCLEOTIDE SEQUENCE [LARGE SCALE GENOMIC DNA]</scope>
    <source>
        <strain evidence="2 3">JEL423</strain>
    </source>
</reference>
<proteinExistence type="predicted"/>
<feature type="compositionally biased region" description="Polar residues" evidence="1">
    <location>
        <begin position="1"/>
        <end position="10"/>
    </location>
</feature>
<gene>
    <name evidence="2" type="ORF">BDEG_20835</name>
</gene>
<reference evidence="2 3" key="1">
    <citation type="submission" date="2006-10" db="EMBL/GenBank/DDBJ databases">
        <title>The Genome Sequence of Batrachochytrium dendrobatidis JEL423.</title>
        <authorList>
            <consortium name="The Broad Institute Genome Sequencing Platform"/>
            <person name="Birren B."/>
            <person name="Lander E."/>
            <person name="Galagan J."/>
            <person name="Cuomo C."/>
            <person name="Devon K."/>
            <person name="Jaffe D."/>
            <person name="Butler J."/>
            <person name="Alvarez P."/>
            <person name="Gnerre S."/>
            <person name="Grabherr M."/>
            <person name="Kleber M."/>
            <person name="Mauceli E."/>
            <person name="Brockman W."/>
            <person name="Young S."/>
            <person name="LaButti K."/>
            <person name="Sykes S."/>
            <person name="DeCaprio D."/>
            <person name="Crawford M."/>
            <person name="Koehrsen M."/>
            <person name="Engels R."/>
            <person name="Montgomery P."/>
            <person name="Pearson M."/>
            <person name="Howarth C."/>
            <person name="Larson L."/>
            <person name="White J."/>
            <person name="O'Leary S."/>
            <person name="Kodira C."/>
            <person name="Zeng Q."/>
            <person name="Yandava C."/>
            <person name="Alvarado L."/>
            <person name="Longcore J."/>
            <person name="James T."/>
        </authorList>
    </citation>
    <scope>NUCLEOTIDE SEQUENCE [LARGE SCALE GENOMIC DNA]</scope>
    <source>
        <strain evidence="2 3">JEL423</strain>
    </source>
</reference>
<dbReference type="InterPro" id="IPR018814">
    <property type="entry name" value="DUF5427"/>
</dbReference>
<feature type="compositionally biased region" description="Polar residues" evidence="1">
    <location>
        <begin position="136"/>
        <end position="158"/>
    </location>
</feature>
<organism evidence="2 3">
    <name type="scientific">Batrachochytrium dendrobatidis (strain JEL423)</name>
    <dbReference type="NCBI Taxonomy" id="403673"/>
    <lineage>
        <taxon>Eukaryota</taxon>
        <taxon>Fungi</taxon>
        <taxon>Fungi incertae sedis</taxon>
        <taxon>Chytridiomycota</taxon>
        <taxon>Chytridiomycota incertae sedis</taxon>
        <taxon>Chytridiomycetes</taxon>
        <taxon>Rhizophydiales</taxon>
        <taxon>Rhizophydiales incertae sedis</taxon>
        <taxon>Batrachochytrium</taxon>
    </lineage>
</organism>
<dbReference type="EMBL" id="DS022300">
    <property type="protein sequence ID" value="OAJ36685.1"/>
    <property type="molecule type" value="Genomic_DNA"/>
</dbReference>
<evidence type="ECO:0000256" key="1">
    <source>
        <dbReference type="SAM" id="MobiDB-lite"/>
    </source>
</evidence>
<accession>A0A177WAC4</accession>
<evidence type="ECO:0000313" key="3">
    <source>
        <dbReference type="Proteomes" id="UP000077115"/>
    </source>
</evidence>
<dbReference type="OrthoDB" id="2134339at2759"/>
<feature type="region of interest" description="Disordered" evidence="1">
    <location>
        <begin position="120"/>
        <end position="158"/>
    </location>
</feature>
<dbReference type="AlphaFoldDB" id="A0A177WAC4"/>
<dbReference type="PANTHER" id="PTHR28265">
    <property type="entry name" value="MAINTENANCE OF TELOMERE CAPPING PROTEIN 1"/>
    <property type="match status" value="1"/>
</dbReference>
<name>A0A177WAC4_BATDL</name>
<dbReference type="PANTHER" id="PTHR28265:SF1">
    <property type="entry name" value="MAINTENANCE OF TELOMERE CAPPING PROTEIN 1"/>
    <property type="match status" value="1"/>
</dbReference>
<sequence length="465" mass="50021">MDSSKQSNTQDDVKRFLEDLDSITGPPKPNSSSTALNTVKPPVSTSKDILSFLDEIDAPPIQVTSAPEINTFTKPAAVDLAPIVTTAAKPSLPQVSKPIARPPPKTTALLNTASIPVGTLSTGAPADIPTLPSDIPSGSSAQSKPQEQPLPSTDQSLQQQLPNNWSWGTIWSSAASATVKGLESMQTIAEHTAQTISSNDKVRGIYAGMAPEINRLGADLSSFAKISATTIADTIAPPIHRFGSHGASFAPTINVWFCADISDVQVLEQLHNFVQSTLDEMWIKPFMPADSKTGVPLSADINPRIVQVCDRVAVNSIHNPEPVMAKNVNEAIVHSETMISRLQTLSQAKKDEAVENRGQNAMAGKADQSAPDRECFLVIQPYSTILPSSQLFDATKHIQYFTTMVCDAGDLGMIAPLTISQSVAIRNPSTQSEAHWAAWEQTLHRRVIETVIADLCEEFVVAVRF</sequence>
<feature type="region of interest" description="Disordered" evidence="1">
    <location>
        <begin position="1"/>
        <end position="42"/>
    </location>
</feature>
<feature type="compositionally biased region" description="Polar residues" evidence="1">
    <location>
        <begin position="30"/>
        <end position="42"/>
    </location>
</feature>
<protein>
    <recommendedName>
        <fullName evidence="4">Maintenance of telomere capping protein 1</fullName>
    </recommendedName>
</protein>
<dbReference type="VEuPathDB" id="FungiDB:BDEG_20835"/>
<dbReference type="Pfam" id="PF10310">
    <property type="entry name" value="DUF5427"/>
    <property type="match status" value="1"/>
</dbReference>
<evidence type="ECO:0000313" key="2">
    <source>
        <dbReference type="EMBL" id="OAJ36685.1"/>
    </source>
</evidence>
<evidence type="ECO:0008006" key="4">
    <source>
        <dbReference type="Google" id="ProtNLM"/>
    </source>
</evidence>
<dbReference type="Proteomes" id="UP000077115">
    <property type="component" value="Unassembled WGS sequence"/>
</dbReference>